<dbReference type="HOGENOM" id="CLU_155837_1_1_6"/>
<dbReference type="STRING" id="40754.THII_3297"/>
<dbReference type="KEGG" id="tig:THII_3297"/>
<dbReference type="InterPro" id="IPR036165">
    <property type="entry name" value="YefM-like_sf"/>
</dbReference>
<dbReference type="InterPro" id="IPR006442">
    <property type="entry name" value="Antitoxin_Phd/YefM"/>
</dbReference>
<dbReference type="Gene3D" id="6.10.250.330">
    <property type="match status" value="1"/>
</dbReference>
<proteinExistence type="inferred from homology"/>
<comment type="function">
    <text evidence="2">Antitoxin component of a type II toxin-antitoxin (TA) system.</text>
</comment>
<accession>A0A090AJG4</accession>
<reference evidence="3" key="1">
    <citation type="journal article" date="2014" name="ISME J.">
        <title>Ecophysiology of Thioploca ingrica as revealed by the complete genome sequence supplemented with proteomic evidence.</title>
        <authorList>
            <person name="Kojima H."/>
            <person name="Ogura Y."/>
            <person name="Yamamoto N."/>
            <person name="Togashi T."/>
            <person name="Mori H."/>
            <person name="Watanabe T."/>
            <person name="Nemoto F."/>
            <person name="Kurokawa K."/>
            <person name="Hayashi T."/>
            <person name="Fukui M."/>
        </authorList>
    </citation>
    <scope>NUCLEOTIDE SEQUENCE [LARGE SCALE GENOMIC DNA]</scope>
</reference>
<dbReference type="PANTHER" id="PTHR33713:SF6">
    <property type="entry name" value="ANTITOXIN YEFM"/>
    <property type="match status" value="1"/>
</dbReference>
<dbReference type="Pfam" id="PF02604">
    <property type="entry name" value="PhdYeFM_antitox"/>
    <property type="match status" value="1"/>
</dbReference>
<evidence type="ECO:0000256" key="1">
    <source>
        <dbReference type="ARBA" id="ARBA00009981"/>
    </source>
</evidence>
<sequence>MQMVSFDEAKQNLATICEQTCQDHEPYLVKGENNNQSVVILSLEDYNAWIETHYLLSNPANAKWLLTGDRLTERQ</sequence>
<name>A0A090AJG4_9GAMM</name>
<dbReference type="Proteomes" id="UP000031623">
    <property type="component" value="Chromosome"/>
</dbReference>
<protein>
    <recommendedName>
        <fullName evidence="2">Antitoxin</fullName>
    </recommendedName>
</protein>
<dbReference type="AlphaFoldDB" id="A0A090AJG4"/>
<comment type="similarity">
    <text evidence="1 2">Belongs to the phD/YefM antitoxin family.</text>
</comment>
<gene>
    <name evidence="3" type="ORF">THII_3297</name>
</gene>
<dbReference type="PANTHER" id="PTHR33713">
    <property type="entry name" value="ANTITOXIN YAFN-RELATED"/>
    <property type="match status" value="1"/>
</dbReference>
<organism evidence="3 4">
    <name type="scientific">Thioploca ingrica</name>
    <dbReference type="NCBI Taxonomy" id="40754"/>
    <lineage>
        <taxon>Bacteria</taxon>
        <taxon>Pseudomonadati</taxon>
        <taxon>Pseudomonadota</taxon>
        <taxon>Gammaproteobacteria</taxon>
        <taxon>Thiotrichales</taxon>
        <taxon>Thiotrichaceae</taxon>
        <taxon>Thioploca</taxon>
    </lineage>
</organism>
<dbReference type="Gene3D" id="3.40.1620.10">
    <property type="entry name" value="YefM-like domain"/>
    <property type="match status" value="1"/>
</dbReference>
<evidence type="ECO:0000256" key="2">
    <source>
        <dbReference type="RuleBase" id="RU362080"/>
    </source>
</evidence>
<dbReference type="OrthoDB" id="9802003at2"/>
<dbReference type="SUPFAM" id="SSF143120">
    <property type="entry name" value="YefM-like"/>
    <property type="match status" value="1"/>
</dbReference>
<evidence type="ECO:0000313" key="4">
    <source>
        <dbReference type="Proteomes" id="UP000031623"/>
    </source>
</evidence>
<keyword evidence="4" id="KW-1185">Reference proteome</keyword>
<dbReference type="EMBL" id="AP014633">
    <property type="protein sequence ID" value="BAP57594.1"/>
    <property type="molecule type" value="Genomic_DNA"/>
</dbReference>
<evidence type="ECO:0000313" key="3">
    <source>
        <dbReference type="EMBL" id="BAP57594.1"/>
    </source>
</evidence>
<dbReference type="InterPro" id="IPR051405">
    <property type="entry name" value="phD/YefM_antitoxin"/>
</dbReference>